<gene>
    <name evidence="2" type="ORF">I4Q42_04295</name>
</gene>
<name>A0ABS0STP8_9CAUL</name>
<evidence type="ECO:0000313" key="2">
    <source>
        <dbReference type="EMBL" id="MBI1682884.1"/>
    </source>
</evidence>
<evidence type="ECO:0000256" key="1">
    <source>
        <dbReference type="SAM" id="MobiDB-lite"/>
    </source>
</evidence>
<feature type="region of interest" description="Disordered" evidence="1">
    <location>
        <begin position="1"/>
        <end position="33"/>
    </location>
</feature>
<organism evidence="2 3">
    <name type="scientific">Caulobacter hibisci</name>
    <dbReference type="NCBI Taxonomy" id="2035993"/>
    <lineage>
        <taxon>Bacteria</taxon>
        <taxon>Pseudomonadati</taxon>
        <taxon>Pseudomonadota</taxon>
        <taxon>Alphaproteobacteria</taxon>
        <taxon>Caulobacterales</taxon>
        <taxon>Caulobacteraceae</taxon>
        <taxon>Caulobacter</taxon>
    </lineage>
</organism>
<dbReference type="EMBL" id="JADWOX010000002">
    <property type="protein sequence ID" value="MBI1682884.1"/>
    <property type="molecule type" value="Genomic_DNA"/>
</dbReference>
<evidence type="ECO:0000313" key="3">
    <source>
        <dbReference type="Proteomes" id="UP000639859"/>
    </source>
</evidence>
<accession>A0ABS0STP8</accession>
<keyword evidence="3" id="KW-1185">Reference proteome</keyword>
<dbReference type="RefSeq" id="WP_198574829.1">
    <property type="nucleotide sequence ID" value="NZ_JADWOX010000002.1"/>
</dbReference>
<reference evidence="2 3" key="1">
    <citation type="submission" date="2020-11" db="EMBL/GenBank/DDBJ databases">
        <title>genome sequence of strain KACC 18849.</title>
        <authorList>
            <person name="Gao J."/>
            <person name="Zhang X."/>
        </authorList>
    </citation>
    <scope>NUCLEOTIDE SEQUENCE [LARGE SCALE GENOMIC DNA]</scope>
    <source>
        <strain evidence="2 3">KACC 18849</strain>
    </source>
</reference>
<proteinExistence type="predicted"/>
<protein>
    <submittedName>
        <fullName evidence="2">Uncharacterized protein</fullName>
    </submittedName>
</protein>
<sequence length="110" mass="11459">MTTSASTRRTPRSANQSQSAPSSSSPTPPSAMAGRYIQIGDQAMLAWLEIGRSAPAYAVADDLFAEQGDYHRAVLGVDPTDDKAFEGKVALGAGTKDGITIAVQRHGLAP</sequence>
<comment type="caution">
    <text evidence="2">The sequence shown here is derived from an EMBL/GenBank/DDBJ whole genome shotgun (WGS) entry which is preliminary data.</text>
</comment>
<dbReference type="Proteomes" id="UP000639859">
    <property type="component" value="Unassembled WGS sequence"/>
</dbReference>